<protein>
    <submittedName>
        <fullName evidence="3">Uncharacterized protein</fullName>
    </submittedName>
</protein>
<dbReference type="PANTHER" id="PTHR35719:SF2">
    <property type="entry name" value="ABC TRANSMEMBRANE TYPE-1 DOMAIN-CONTAINING PROTEIN"/>
    <property type="match status" value="1"/>
</dbReference>
<keyword evidence="2" id="KW-0812">Transmembrane</keyword>
<evidence type="ECO:0000313" key="3">
    <source>
        <dbReference type="EMBL" id="EYU32609.1"/>
    </source>
</evidence>
<keyword evidence="2" id="KW-0472">Membrane</keyword>
<accession>A0A022QYF9</accession>
<dbReference type="eggNOG" id="ENOG502RZ61">
    <property type="taxonomic scope" value="Eukaryota"/>
</dbReference>
<dbReference type="OrthoDB" id="785439at2759"/>
<dbReference type="OMA" id="SMRYNQA"/>
<evidence type="ECO:0000256" key="1">
    <source>
        <dbReference type="SAM" id="MobiDB-lite"/>
    </source>
</evidence>
<dbReference type="AlphaFoldDB" id="A0A022QYF9"/>
<dbReference type="STRING" id="4155.A0A022QYF9"/>
<dbReference type="PhylomeDB" id="A0A022QYF9"/>
<dbReference type="KEGG" id="egt:105963079"/>
<feature type="transmembrane region" description="Helical" evidence="2">
    <location>
        <begin position="126"/>
        <end position="144"/>
    </location>
</feature>
<feature type="region of interest" description="Disordered" evidence="1">
    <location>
        <begin position="153"/>
        <end position="177"/>
    </location>
</feature>
<keyword evidence="4" id="KW-1185">Reference proteome</keyword>
<organism evidence="3 4">
    <name type="scientific">Erythranthe guttata</name>
    <name type="common">Yellow monkey flower</name>
    <name type="synonym">Mimulus guttatus</name>
    <dbReference type="NCBI Taxonomy" id="4155"/>
    <lineage>
        <taxon>Eukaryota</taxon>
        <taxon>Viridiplantae</taxon>
        <taxon>Streptophyta</taxon>
        <taxon>Embryophyta</taxon>
        <taxon>Tracheophyta</taxon>
        <taxon>Spermatophyta</taxon>
        <taxon>Magnoliopsida</taxon>
        <taxon>eudicotyledons</taxon>
        <taxon>Gunneridae</taxon>
        <taxon>Pentapetalae</taxon>
        <taxon>asterids</taxon>
        <taxon>lamiids</taxon>
        <taxon>Lamiales</taxon>
        <taxon>Phrymaceae</taxon>
        <taxon>Erythranthe</taxon>
    </lineage>
</organism>
<keyword evidence="2" id="KW-1133">Transmembrane helix</keyword>
<reference evidence="3 4" key="1">
    <citation type="journal article" date="2013" name="Proc. Natl. Acad. Sci. U.S.A.">
        <title>Fine-scale variation in meiotic recombination in Mimulus inferred from population shotgun sequencing.</title>
        <authorList>
            <person name="Hellsten U."/>
            <person name="Wright K.M."/>
            <person name="Jenkins J."/>
            <person name="Shu S."/>
            <person name="Yuan Y."/>
            <person name="Wessler S.R."/>
            <person name="Schmutz J."/>
            <person name="Willis J.H."/>
            <person name="Rokhsar D.S."/>
        </authorList>
    </citation>
    <scope>NUCLEOTIDE SEQUENCE [LARGE SCALE GENOMIC DNA]</scope>
    <source>
        <strain evidence="4">cv. DUN x IM62</strain>
    </source>
</reference>
<evidence type="ECO:0000256" key="2">
    <source>
        <dbReference type="SAM" id="Phobius"/>
    </source>
</evidence>
<sequence>MAKAAFHLHHHHHRTFLLLRTQTNPLPHSISISDHRFLLHLLLSSPPLRVSCSSRRWDSNAESYNSKNLNFEDNDESQGFYDSTTDQWDVFDEYIDSIWIFKVFSSFGWMLPIIIGSLLLANGLKAFLLALALPLGQSTFAFAIQKYQNRGKTKTKAKPVNTKTKNRSSRSYNKSRNSKLEEVAEWIGSERSRKKKNKKRNNNGYQSWVLKNEDKSMSSIDRSQSDFGGWDEFDEGTRFYEESSRRESRESIGLEGNLVEKKENRGLSESYGPSLLKLLVSIFPFLSSWMKVL</sequence>
<dbReference type="EMBL" id="KI630827">
    <property type="protein sequence ID" value="EYU32609.1"/>
    <property type="molecule type" value="Genomic_DNA"/>
</dbReference>
<gene>
    <name evidence="3" type="ORF">MIMGU_mgv1a011090mg</name>
</gene>
<proteinExistence type="predicted"/>
<evidence type="ECO:0000313" key="4">
    <source>
        <dbReference type="Proteomes" id="UP000030748"/>
    </source>
</evidence>
<dbReference type="Proteomes" id="UP000030748">
    <property type="component" value="Unassembled WGS sequence"/>
</dbReference>
<dbReference type="PANTHER" id="PTHR35719">
    <property type="entry name" value="OS01G0680600 PROTEIN"/>
    <property type="match status" value="1"/>
</dbReference>
<name>A0A022QYF9_ERYGU</name>
<feature type="transmembrane region" description="Helical" evidence="2">
    <location>
        <begin position="99"/>
        <end position="120"/>
    </location>
</feature>